<keyword evidence="6" id="KW-0472">Membrane</keyword>
<dbReference type="NCBIfam" id="TIGR00350">
    <property type="entry name" value="lytR_cpsA_psr"/>
    <property type="match status" value="1"/>
</dbReference>
<comment type="similarity">
    <text evidence="1">Belongs to the LytR/CpsA/Psr (LCP) family.</text>
</comment>
<evidence type="ECO:0000256" key="6">
    <source>
        <dbReference type="SAM" id="Phobius"/>
    </source>
</evidence>
<evidence type="ECO:0000256" key="3">
    <source>
        <dbReference type="ARBA" id="ARBA00022968"/>
    </source>
</evidence>
<dbReference type="InterPro" id="IPR050922">
    <property type="entry name" value="LytR/CpsA/Psr_CW_biosynth"/>
</dbReference>
<feature type="transmembrane region" description="Helical" evidence="6">
    <location>
        <begin position="23"/>
        <end position="46"/>
    </location>
</feature>
<evidence type="ECO:0000259" key="7">
    <source>
        <dbReference type="Pfam" id="PF03816"/>
    </source>
</evidence>
<comment type="caution">
    <text evidence="8">The sequence shown here is derived from an EMBL/GenBank/DDBJ whole genome shotgun (WGS) entry which is preliminary data.</text>
</comment>
<dbReference type="Pfam" id="PF03816">
    <property type="entry name" value="LytR_cpsA_psr"/>
    <property type="match status" value="1"/>
</dbReference>
<protein>
    <submittedName>
        <fullName evidence="8">LCP family protein</fullName>
    </submittedName>
</protein>
<evidence type="ECO:0000256" key="1">
    <source>
        <dbReference type="ARBA" id="ARBA00006068"/>
    </source>
</evidence>
<feature type="compositionally biased region" description="Low complexity" evidence="5">
    <location>
        <begin position="333"/>
        <end position="356"/>
    </location>
</feature>
<evidence type="ECO:0000256" key="4">
    <source>
        <dbReference type="ARBA" id="ARBA00022989"/>
    </source>
</evidence>
<keyword evidence="3" id="KW-0735">Signal-anchor</keyword>
<dbReference type="PANTHER" id="PTHR33392">
    <property type="entry name" value="POLYISOPRENYL-TEICHOIC ACID--PEPTIDOGLYCAN TEICHOIC ACID TRANSFERASE TAGU"/>
    <property type="match status" value="1"/>
</dbReference>
<accession>A0ABW3LGT9</accession>
<dbReference type="RefSeq" id="WP_390358990.1">
    <property type="nucleotide sequence ID" value="NZ_JBHTKJ010000007.1"/>
</dbReference>
<keyword evidence="2 6" id="KW-0812">Transmembrane</keyword>
<dbReference type="Gene3D" id="3.40.630.190">
    <property type="entry name" value="LCP protein"/>
    <property type="match status" value="1"/>
</dbReference>
<evidence type="ECO:0000313" key="9">
    <source>
        <dbReference type="Proteomes" id="UP001597040"/>
    </source>
</evidence>
<reference evidence="9" key="1">
    <citation type="journal article" date="2019" name="Int. J. Syst. Evol. Microbiol.">
        <title>The Global Catalogue of Microorganisms (GCM) 10K type strain sequencing project: providing services to taxonomists for standard genome sequencing and annotation.</title>
        <authorList>
            <consortium name="The Broad Institute Genomics Platform"/>
            <consortium name="The Broad Institute Genome Sequencing Center for Infectious Disease"/>
            <person name="Wu L."/>
            <person name="Ma J."/>
        </authorList>
    </citation>
    <scope>NUCLEOTIDE SEQUENCE [LARGE SCALE GENOMIC DNA]</scope>
    <source>
        <strain evidence="9">CCUG 56754</strain>
    </source>
</reference>
<dbReference type="PANTHER" id="PTHR33392:SF3">
    <property type="entry name" value="POLYISOPRENYL-TEICHOIC ACID--PEPTIDOGLYCAN TEICHOIC ACID TRANSFERASE TAGT"/>
    <property type="match status" value="1"/>
</dbReference>
<evidence type="ECO:0000313" key="8">
    <source>
        <dbReference type="EMBL" id="MFD1037160.1"/>
    </source>
</evidence>
<evidence type="ECO:0000256" key="2">
    <source>
        <dbReference type="ARBA" id="ARBA00022692"/>
    </source>
</evidence>
<dbReference type="Proteomes" id="UP001597040">
    <property type="component" value="Unassembled WGS sequence"/>
</dbReference>
<feature type="domain" description="Cell envelope-related transcriptional attenuator" evidence="7">
    <location>
        <begin position="100"/>
        <end position="246"/>
    </location>
</feature>
<keyword evidence="9" id="KW-1185">Reference proteome</keyword>
<organism evidence="8 9">
    <name type="scientific">Virgibacillus byunsanensis</name>
    <dbReference type="NCBI Taxonomy" id="570945"/>
    <lineage>
        <taxon>Bacteria</taxon>
        <taxon>Bacillati</taxon>
        <taxon>Bacillota</taxon>
        <taxon>Bacilli</taxon>
        <taxon>Bacillales</taxon>
        <taxon>Bacillaceae</taxon>
        <taxon>Virgibacillus</taxon>
    </lineage>
</organism>
<proteinExistence type="inferred from homology"/>
<dbReference type="InterPro" id="IPR004474">
    <property type="entry name" value="LytR_CpsA_psr"/>
</dbReference>
<feature type="region of interest" description="Disordered" evidence="5">
    <location>
        <begin position="329"/>
        <end position="356"/>
    </location>
</feature>
<name>A0ABW3LGT9_9BACI</name>
<dbReference type="EMBL" id="JBHTKJ010000007">
    <property type="protein sequence ID" value="MFD1037160.1"/>
    <property type="molecule type" value="Genomic_DNA"/>
</dbReference>
<keyword evidence="4 6" id="KW-1133">Transmembrane helix</keyword>
<evidence type="ECO:0000256" key="5">
    <source>
        <dbReference type="SAM" id="MobiDB-lite"/>
    </source>
</evidence>
<gene>
    <name evidence="8" type="ORF">ACFQ3N_01790</name>
</gene>
<sequence length="356" mass="39781">MSDNETPNSRIVRKSKKRKKKRIVLFILIPILIAFLSVASYAAYLYTKADSVFSESYEDDGREKSDLREEKVDPTEDNVSILIMGVDESETRGNEGNALSDTLILATLNKEENSVNMVSIPRDSYVYIPEVGYETKINHAHSYGGTDATVETVENLLDIPVDYHVKVNFDAFIDVVDAINGINVEVPYELYEQNSEDVAGAIHLLPGEQDLNGEEALALARTRKLDNDIERGKRQQEIIKSVVKKSISLGSVFKYDNIIDAVGDNMTTNMTFDEMKSFVSYGSSSSNLDFETHTLEGYDYQPGNTYYYQLDEVALSETKSLLKSHLEIEDESSVASDSNNSSQTTTSSPNNDNNSY</sequence>